<protein>
    <submittedName>
        <fullName evidence="1">Uncharacterized protein</fullName>
    </submittedName>
</protein>
<evidence type="ECO:0000313" key="2">
    <source>
        <dbReference type="Proteomes" id="UP000092461"/>
    </source>
</evidence>
<proteinExistence type="predicted"/>
<dbReference type="VEuPathDB" id="VectorBase:LLOJ003893"/>
<accession>A0A1B0CHI1</accession>
<dbReference type="EnsemblMetazoa" id="LLOJ003893-RA">
    <property type="protein sequence ID" value="LLOJ003893-PA"/>
    <property type="gene ID" value="LLOJ003893"/>
</dbReference>
<dbReference type="EMBL" id="AJWK01012391">
    <property type="status" value="NOT_ANNOTATED_CDS"/>
    <property type="molecule type" value="Genomic_DNA"/>
</dbReference>
<name>A0A1B0CHI1_LUTLO</name>
<sequence length="93" mass="10186">MNANCVGLEFTQTGVFICIFIVNKMHTTKGSGRRMCGIYRSTSKYKTTLDVSATAQVSNKLSVLYGDQLSCHTSYVDHALFSASAVSLKVLRI</sequence>
<evidence type="ECO:0000313" key="1">
    <source>
        <dbReference type="EnsemblMetazoa" id="LLOJ003893-PA"/>
    </source>
</evidence>
<organism evidence="1 2">
    <name type="scientific">Lutzomyia longipalpis</name>
    <name type="common">Sand fly</name>
    <dbReference type="NCBI Taxonomy" id="7200"/>
    <lineage>
        <taxon>Eukaryota</taxon>
        <taxon>Metazoa</taxon>
        <taxon>Ecdysozoa</taxon>
        <taxon>Arthropoda</taxon>
        <taxon>Hexapoda</taxon>
        <taxon>Insecta</taxon>
        <taxon>Pterygota</taxon>
        <taxon>Neoptera</taxon>
        <taxon>Endopterygota</taxon>
        <taxon>Diptera</taxon>
        <taxon>Nematocera</taxon>
        <taxon>Psychodoidea</taxon>
        <taxon>Psychodidae</taxon>
        <taxon>Lutzomyia</taxon>
        <taxon>Lutzomyia</taxon>
    </lineage>
</organism>
<dbReference type="Proteomes" id="UP000092461">
    <property type="component" value="Unassembled WGS sequence"/>
</dbReference>
<keyword evidence="2" id="KW-1185">Reference proteome</keyword>
<reference evidence="1" key="1">
    <citation type="submission" date="2020-05" db="UniProtKB">
        <authorList>
            <consortium name="EnsemblMetazoa"/>
        </authorList>
    </citation>
    <scope>IDENTIFICATION</scope>
    <source>
        <strain evidence="1">Jacobina</strain>
    </source>
</reference>
<dbReference type="EMBL" id="AJWK01012392">
    <property type="status" value="NOT_ANNOTATED_CDS"/>
    <property type="molecule type" value="Genomic_DNA"/>
</dbReference>
<dbReference type="AlphaFoldDB" id="A0A1B0CHI1"/>